<evidence type="ECO:0000313" key="4">
    <source>
        <dbReference type="Proteomes" id="UP001500827"/>
    </source>
</evidence>
<dbReference type="RefSeq" id="WP_344698200.1">
    <property type="nucleotide sequence ID" value="NZ_BAABBM010000001.1"/>
</dbReference>
<feature type="chain" id="PRO_5045361831" description="DUF4136 domain-containing protein" evidence="1">
    <location>
        <begin position="25"/>
        <end position="219"/>
    </location>
</feature>
<sequence length="219" mass="23799">MMRITKMSAAVVLAVASLALSACATALDTRVTRYQAMPAPQGQTFLIIPGEGMARNGGLEFQRYAGIVAQQLQAHGYVPATSNTNANMIVSLGYIIDNGQVRYVSDPFPPSYGFGPYWGRGGRYGYWGAPFYYGWNDPFWYGGGVDSYVEYHSQIDVHIRQAGTNAPLFDGRAQARSSTNQLDAVIPSLVEAMFTGFPGRNGETVKITIPTRPNGQPRG</sequence>
<reference evidence="4" key="1">
    <citation type="journal article" date="2019" name="Int. J. Syst. Evol. Microbiol.">
        <title>The Global Catalogue of Microorganisms (GCM) 10K type strain sequencing project: providing services to taxonomists for standard genome sequencing and annotation.</title>
        <authorList>
            <consortium name="The Broad Institute Genomics Platform"/>
            <consortium name="The Broad Institute Genome Sequencing Center for Infectious Disease"/>
            <person name="Wu L."/>
            <person name="Ma J."/>
        </authorList>
    </citation>
    <scope>NUCLEOTIDE SEQUENCE [LARGE SCALE GENOMIC DNA]</scope>
    <source>
        <strain evidence="4">JCM 17543</strain>
    </source>
</reference>
<dbReference type="Proteomes" id="UP001500827">
    <property type="component" value="Unassembled WGS sequence"/>
</dbReference>
<evidence type="ECO:0000256" key="1">
    <source>
        <dbReference type="SAM" id="SignalP"/>
    </source>
</evidence>
<accession>A0ABP7KZB2</accession>
<keyword evidence="1" id="KW-0732">Signal</keyword>
<dbReference type="InterPro" id="IPR025411">
    <property type="entry name" value="DUF4136"/>
</dbReference>
<gene>
    <name evidence="3" type="ORF">GCM10022276_05880</name>
</gene>
<proteinExistence type="predicted"/>
<feature type="domain" description="DUF4136" evidence="2">
    <location>
        <begin position="38"/>
        <end position="199"/>
    </location>
</feature>
<dbReference type="PROSITE" id="PS51257">
    <property type="entry name" value="PROKAR_LIPOPROTEIN"/>
    <property type="match status" value="1"/>
</dbReference>
<name>A0ABP7KZB2_9SPHN</name>
<feature type="signal peptide" evidence="1">
    <location>
        <begin position="1"/>
        <end position="24"/>
    </location>
</feature>
<dbReference type="Pfam" id="PF13590">
    <property type="entry name" value="DUF4136"/>
    <property type="match status" value="1"/>
</dbReference>
<protein>
    <recommendedName>
        <fullName evidence="2">DUF4136 domain-containing protein</fullName>
    </recommendedName>
</protein>
<evidence type="ECO:0000259" key="2">
    <source>
        <dbReference type="Pfam" id="PF13590"/>
    </source>
</evidence>
<dbReference type="Gene3D" id="3.30.160.670">
    <property type="match status" value="1"/>
</dbReference>
<keyword evidence="4" id="KW-1185">Reference proteome</keyword>
<evidence type="ECO:0000313" key="3">
    <source>
        <dbReference type="EMBL" id="GAA3889616.1"/>
    </source>
</evidence>
<dbReference type="EMBL" id="BAABBM010000001">
    <property type="protein sequence ID" value="GAA3889616.1"/>
    <property type="molecule type" value="Genomic_DNA"/>
</dbReference>
<comment type="caution">
    <text evidence="3">The sequence shown here is derived from an EMBL/GenBank/DDBJ whole genome shotgun (WGS) entry which is preliminary data.</text>
</comment>
<organism evidence="3 4">
    <name type="scientific">Sphingomonas limnosediminicola</name>
    <dbReference type="NCBI Taxonomy" id="940133"/>
    <lineage>
        <taxon>Bacteria</taxon>
        <taxon>Pseudomonadati</taxon>
        <taxon>Pseudomonadota</taxon>
        <taxon>Alphaproteobacteria</taxon>
        <taxon>Sphingomonadales</taxon>
        <taxon>Sphingomonadaceae</taxon>
        <taxon>Sphingomonas</taxon>
    </lineage>
</organism>